<dbReference type="RefSeq" id="WP_002815556.1">
    <property type="nucleotide sequence ID" value="NC_008770.1"/>
</dbReference>
<keyword evidence="1" id="KW-0614">Plasmid</keyword>
<sequence>MLGVLAEFIKFLGLNNETNFTKTRTEEKEDELKELIEYENDMPKYYEESEIIDLGNQKIEVIKSIKINPLGKGKAMKTSQIKEQRIIKF</sequence>
<accession>A0A0H3PC71</accession>
<dbReference type="HOGENOM" id="CLU_2449057_0_0_7"/>
<organism evidence="1 2">
    <name type="scientific">Campylobacter jejuni subsp. jejuni serotype O:23/36 (strain 81-176)</name>
    <dbReference type="NCBI Taxonomy" id="354242"/>
    <lineage>
        <taxon>Bacteria</taxon>
        <taxon>Pseudomonadati</taxon>
        <taxon>Campylobacterota</taxon>
        <taxon>Epsilonproteobacteria</taxon>
        <taxon>Campylobacterales</taxon>
        <taxon>Campylobacteraceae</taxon>
        <taxon>Campylobacter</taxon>
    </lineage>
</organism>
<reference evidence="2" key="1">
    <citation type="submission" date="2007-01" db="EMBL/GenBank/DDBJ databases">
        <authorList>
            <person name="Fouts D.E."/>
            <person name="Nelson K.E."/>
        </authorList>
    </citation>
    <scope>NUCLEOTIDE SEQUENCE [LARGE SCALE GENOMIC DNA]</scope>
    <source>
        <strain evidence="2">81-176</strain>
        <plasmid evidence="2">Plasmid pVir</plasmid>
    </source>
</reference>
<evidence type="ECO:0000313" key="1">
    <source>
        <dbReference type="EMBL" id="EAQ71754.1"/>
    </source>
</evidence>
<dbReference type="KEGG" id="cjj:CJJ81176_pVir0010"/>
<gene>
    <name evidence="1" type="ordered locus">CJJ81176_pVir0010</name>
</gene>
<dbReference type="Proteomes" id="UP000000646">
    <property type="component" value="Plasmid pVir"/>
</dbReference>
<dbReference type="AlphaFoldDB" id="A0A0H3PC71"/>
<dbReference type="EMBL" id="CP000550">
    <property type="protein sequence ID" value="EAQ71754.1"/>
    <property type="molecule type" value="Genomic_DNA"/>
</dbReference>
<protein>
    <submittedName>
        <fullName evidence="1">Uncharacterized protein</fullName>
    </submittedName>
</protein>
<geneLocation type="plasmid" evidence="1 2">
    <name>pVir</name>
</geneLocation>
<evidence type="ECO:0000313" key="2">
    <source>
        <dbReference type="Proteomes" id="UP000000646"/>
    </source>
</evidence>
<proteinExistence type="predicted"/>
<name>A0A0H3PC71_CAMJJ</name>